<feature type="transmembrane region" description="Helical" evidence="1">
    <location>
        <begin position="51"/>
        <end position="74"/>
    </location>
</feature>
<proteinExistence type="predicted"/>
<feature type="transmembrane region" description="Helical" evidence="1">
    <location>
        <begin position="18"/>
        <end position="39"/>
    </location>
</feature>
<evidence type="ECO:0000313" key="2">
    <source>
        <dbReference type="EMBL" id="CAB4368533.1"/>
    </source>
</evidence>
<accession>A0A6J6LKR4</accession>
<dbReference type="AlphaFoldDB" id="A0A6J6LKR4"/>
<name>A0A6J6LKR4_9ZZZZ</name>
<reference evidence="3" key="1">
    <citation type="submission" date="2020-05" db="EMBL/GenBank/DDBJ databases">
        <authorList>
            <person name="Chiriac C."/>
            <person name="Salcher M."/>
            <person name="Ghai R."/>
            <person name="Kavagutti S V."/>
        </authorList>
    </citation>
    <scope>NUCLEOTIDE SEQUENCE</scope>
</reference>
<gene>
    <name evidence="3" type="ORF">UFOPK2334_00015</name>
    <name evidence="2" type="ORF">UFOPK4179_01336</name>
</gene>
<dbReference type="EMBL" id="CAETWZ010000182">
    <property type="protein sequence ID" value="CAB4368533.1"/>
    <property type="molecule type" value="Genomic_DNA"/>
</dbReference>
<keyword evidence="1" id="KW-0472">Membrane</keyword>
<organism evidence="3">
    <name type="scientific">freshwater metagenome</name>
    <dbReference type="NCBI Taxonomy" id="449393"/>
    <lineage>
        <taxon>unclassified sequences</taxon>
        <taxon>metagenomes</taxon>
        <taxon>ecological metagenomes</taxon>
    </lineage>
</organism>
<protein>
    <submittedName>
        <fullName evidence="3">Unannotated protein</fullName>
    </submittedName>
</protein>
<dbReference type="EMBL" id="CAEZXA010000001">
    <property type="protein sequence ID" value="CAB4662236.1"/>
    <property type="molecule type" value="Genomic_DNA"/>
</dbReference>
<sequence length="87" mass="8728">MPVPTHSLSALPSVTARVIAFVSILVGGLAGALLGHGFVSTQCDGNCALQSGIGMFVGSILVAGGTAIIAVLVLRAHGEWRESTDPS</sequence>
<keyword evidence="1" id="KW-1133">Transmembrane helix</keyword>
<evidence type="ECO:0000256" key="1">
    <source>
        <dbReference type="SAM" id="Phobius"/>
    </source>
</evidence>
<keyword evidence="1" id="KW-0812">Transmembrane</keyword>
<evidence type="ECO:0000313" key="3">
    <source>
        <dbReference type="EMBL" id="CAB4662236.1"/>
    </source>
</evidence>